<accession>A0A8H5T4L5</accession>
<proteinExistence type="predicted"/>
<protein>
    <submittedName>
        <fullName evidence="2">Uncharacterized protein</fullName>
    </submittedName>
</protein>
<organism evidence="2 3">
    <name type="scientific">Fusarium denticulatum</name>
    <dbReference type="NCBI Taxonomy" id="48507"/>
    <lineage>
        <taxon>Eukaryota</taxon>
        <taxon>Fungi</taxon>
        <taxon>Dikarya</taxon>
        <taxon>Ascomycota</taxon>
        <taxon>Pezizomycotina</taxon>
        <taxon>Sordariomycetes</taxon>
        <taxon>Hypocreomycetidae</taxon>
        <taxon>Hypocreales</taxon>
        <taxon>Nectriaceae</taxon>
        <taxon>Fusarium</taxon>
        <taxon>Fusarium fujikuroi species complex</taxon>
    </lineage>
</organism>
<reference evidence="2 3" key="1">
    <citation type="submission" date="2020-05" db="EMBL/GenBank/DDBJ databases">
        <title>Identification and distribution of gene clusters putatively required for synthesis of sphingolipid metabolism inhibitors in phylogenetically diverse species of the filamentous fungus Fusarium.</title>
        <authorList>
            <person name="Kim H.-S."/>
            <person name="Busman M."/>
            <person name="Brown D.W."/>
            <person name="Divon H."/>
            <person name="Uhlig S."/>
            <person name="Proctor R.H."/>
        </authorList>
    </citation>
    <scope>NUCLEOTIDE SEQUENCE [LARGE SCALE GENOMIC DNA]</scope>
    <source>
        <strain evidence="2 3">NRRL 25311</strain>
    </source>
</reference>
<dbReference type="EMBL" id="JAAOAK010000465">
    <property type="protein sequence ID" value="KAF5664526.1"/>
    <property type="molecule type" value="Genomic_DNA"/>
</dbReference>
<dbReference type="Proteomes" id="UP000562682">
    <property type="component" value="Unassembled WGS sequence"/>
</dbReference>
<feature type="compositionally biased region" description="Low complexity" evidence="1">
    <location>
        <begin position="18"/>
        <end position="31"/>
    </location>
</feature>
<evidence type="ECO:0000313" key="2">
    <source>
        <dbReference type="EMBL" id="KAF5664526.1"/>
    </source>
</evidence>
<comment type="caution">
    <text evidence="2">The sequence shown here is derived from an EMBL/GenBank/DDBJ whole genome shotgun (WGS) entry which is preliminary data.</text>
</comment>
<name>A0A8H5T4L5_9HYPO</name>
<dbReference type="AlphaFoldDB" id="A0A8H5T4L5"/>
<keyword evidence="3" id="KW-1185">Reference proteome</keyword>
<feature type="region of interest" description="Disordered" evidence="1">
    <location>
        <begin position="1"/>
        <end position="50"/>
    </location>
</feature>
<gene>
    <name evidence="2" type="ORF">FDENT_12838</name>
</gene>
<sequence>MGLFNFLYQDYPPPSPPEAEGSSSSRPPSTSANADVAEAPATQHPPPTYQEVTAPKAWKVELWFGSDPDLLRQEPPVVQLDTGWEAYLELSTTDIVGLMREGLYVSQDNVIVQESCLKMRPDPQEYQKHCYDRHFALSGPGWEGNLVVTTLRLPIVSNFHVEHLSADKVFRCEARDSSKEETRAYHFLIDGEEENANYILDGTPLEGLWPWPRKDHITQGMEKGWEQEGTEEGEMLDLLE</sequence>
<evidence type="ECO:0000313" key="3">
    <source>
        <dbReference type="Proteomes" id="UP000562682"/>
    </source>
</evidence>
<evidence type="ECO:0000256" key="1">
    <source>
        <dbReference type="SAM" id="MobiDB-lite"/>
    </source>
</evidence>